<keyword evidence="5" id="KW-0472">Membrane</keyword>
<reference evidence="6 7" key="1">
    <citation type="journal article" date="2011" name="J. Bacteriol.">
        <title>Complete Genome Sequence of Alicyclobacillus acidocaldarius Strain Tc-4-1.</title>
        <authorList>
            <person name="Chen Y."/>
            <person name="He Y."/>
            <person name="Zhang B."/>
            <person name="Yang J."/>
            <person name="Li W."/>
            <person name="Dong Z."/>
            <person name="Hu S."/>
        </authorList>
    </citation>
    <scope>NUCLEOTIDE SEQUENCE [LARGE SCALE GENOMIC DNA]</scope>
    <source>
        <strain evidence="6 7">Tc-4-1</strain>
    </source>
</reference>
<dbReference type="PANTHER" id="PTHR38344:SF1">
    <property type="entry name" value="INORGANIC CARBON TRANSPORTER SUBUNIT DABA-RELATED"/>
    <property type="match status" value="1"/>
</dbReference>
<dbReference type="AlphaFoldDB" id="F8IEH2"/>
<organism evidence="6 7">
    <name type="scientific">Alicyclobacillus acidocaldarius (strain Tc-4-1)</name>
    <name type="common">Bacillus acidocaldarius</name>
    <dbReference type="NCBI Taxonomy" id="1048834"/>
    <lineage>
        <taxon>Bacteria</taxon>
        <taxon>Bacillati</taxon>
        <taxon>Bacillota</taxon>
        <taxon>Bacilli</taxon>
        <taxon>Bacillales</taxon>
        <taxon>Alicyclobacillaceae</taxon>
        <taxon>Alicyclobacillus</taxon>
    </lineage>
</organism>
<dbReference type="Proteomes" id="UP000000292">
    <property type="component" value="Chromosome"/>
</dbReference>
<dbReference type="PANTHER" id="PTHR38344">
    <property type="entry name" value="UPF0753 PROTEIN AQ_863"/>
    <property type="match status" value="1"/>
</dbReference>
<gene>
    <name evidence="6" type="ordered locus">TC41_0728</name>
</gene>
<dbReference type="EMBL" id="CP002902">
    <property type="protein sequence ID" value="AEJ42686.1"/>
    <property type="molecule type" value="Genomic_DNA"/>
</dbReference>
<name>F8IEH2_ALIAT</name>
<evidence type="ECO:0000256" key="2">
    <source>
        <dbReference type="ARBA" id="ARBA00022475"/>
    </source>
</evidence>
<evidence type="ECO:0000256" key="4">
    <source>
        <dbReference type="ARBA" id="ARBA00022833"/>
    </source>
</evidence>
<evidence type="ECO:0000256" key="5">
    <source>
        <dbReference type="ARBA" id="ARBA00023136"/>
    </source>
</evidence>
<evidence type="ECO:0000256" key="1">
    <source>
        <dbReference type="ARBA" id="ARBA00022448"/>
    </source>
</evidence>
<sequence>MRRLQALGGVRLYPSWRLLQDAYSRGEIDPNALKDRMNRYLDHHVPVPLRAAFARIQPRLTQEEAELPITDEAAALAARTAARVDLPPEALRFALPSDESRWRVDALTARYLRLYLDRGQAAWPMPGRGQGLFSAARALLMRDPSLGKVERRRMEELPEDPDAALAFGLDRFRVAPRFAADYFRVHYLRMPGFVGALRYRDREDRGQGRLLREYLALRVLLEWAFAGPDGVFAPHPDLTGLAQAAAHVAEAEHDMADDLVLVVHRYLTADRYAVWLEAWEQTLDAHLVQSGEARVREHAVDAQLLFCIDVRSEPLRRHLEALGPYATYGCAGFLTWRCRHRSWRARMRTRAVRLS</sequence>
<dbReference type="PATRIC" id="fig|1048834.4.peg.685"/>
<protein>
    <submittedName>
        <fullName evidence="6">Uncharacterized protein</fullName>
    </submittedName>
</protein>
<keyword evidence="4" id="KW-0862">Zinc</keyword>
<dbReference type="KEGG" id="aad:TC41_0728"/>
<keyword evidence="1" id="KW-0813">Transport</keyword>
<proteinExistence type="predicted"/>
<dbReference type="eggNOG" id="COG3002">
    <property type="taxonomic scope" value="Bacteria"/>
</dbReference>
<accession>F8IEH2</accession>
<keyword evidence="3" id="KW-0479">Metal-binding</keyword>
<reference evidence="7" key="2">
    <citation type="submission" date="2011-06" db="EMBL/GenBank/DDBJ databases">
        <title>The complete genome sequence of Alicyclobacillus acidocaldarius sp. Tc-4-1.</title>
        <authorList>
            <person name="Chen Y."/>
            <person name="He Y."/>
            <person name="Dong Z."/>
            <person name="Hu S."/>
        </authorList>
    </citation>
    <scope>NUCLEOTIDE SEQUENCE [LARGE SCALE GENOMIC DNA]</scope>
    <source>
        <strain evidence="7">Tc-4-1</strain>
    </source>
</reference>
<evidence type="ECO:0000256" key="3">
    <source>
        <dbReference type="ARBA" id="ARBA00022723"/>
    </source>
</evidence>
<dbReference type="HOGENOM" id="CLU_779958_0_0_9"/>
<evidence type="ECO:0000313" key="6">
    <source>
        <dbReference type="EMBL" id="AEJ42686.1"/>
    </source>
</evidence>
<keyword evidence="2" id="KW-1003">Cell membrane</keyword>
<dbReference type="STRING" id="1048834.TC41_0728"/>
<evidence type="ECO:0000313" key="7">
    <source>
        <dbReference type="Proteomes" id="UP000000292"/>
    </source>
</evidence>
<dbReference type="GO" id="GO:0046872">
    <property type="term" value="F:metal ion binding"/>
    <property type="evidence" value="ECO:0007669"/>
    <property type="project" value="UniProtKB-KW"/>
</dbReference>
<dbReference type="Pfam" id="PF10070">
    <property type="entry name" value="DabA"/>
    <property type="match status" value="1"/>
</dbReference>
<dbReference type="InterPro" id="IPR018752">
    <property type="entry name" value="DabA"/>
</dbReference>